<dbReference type="RefSeq" id="XP_007681722.1">
    <property type="nucleotide sequence ID" value="XM_007683532.1"/>
</dbReference>
<accession>M2MYJ4</accession>
<protein>
    <submittedName>
        <fullName evidence="1">Uncharacterized protein</fullName>
    </submittedName>
</protein>
<name>M2MYJ4_BAUPA</name>
<dbReference type="EMBL" id="KB445564">
    <property type="protein sequence ID" value="EMC91370.1"/>
    <property type="molecule type" value="Genomic_DNA"/>
</dbReference>
<gene>
    <name evidence="1" type="ORF">BAUCODRAFT_127276</name>
</gene>
<dbReference type="HOGENOM" id="CLU_2276953_0_0_1"/>
<evidence type="ECO:0000313" key="2">
    <source>
        <dbReference type="Proteomes" id="UP000011761"/>
    </source>
</evidence>
<proteinExistence type="predicted"/>
<dbReference type="AlphaFoldDB" id="M2MYJ4"/>
<sequence>MHQMSKSVAVAERCVALCVNLIGAFRELEDCLSSDEAEVPEDEGCLRWVSDVRRQRKHADIVAQQIGDGRNLSAQPWLCLSIDWRDHDIAASGEIPSWIALL</sequence>
<dbReference type="GeneID" id="19108125"/>
<dbReference type="KEGG" id="bcom:BAUCODRAFT_127276"/>
<keyword evidence="2" id="KW-1185">Reference proteome</keyword>
<organism evidence="1 2">
    <name type="scientific">Baudoinia panamericana (strain UAMH 10762)</name>
    <name type="common">Angels' share fungus</name>
    <name type="synonym">Baudoinia compniacensis (strain UAMH 10762)</name>
    <dbReference type="NCBI Taxonomy" id="717646"/>
    <lineage>
        <taxon>Eukaryota</taxon>
        <taxon>Fungi</taxon>
        <taxon>Dikarya</taxon>
        <taxon>Ascomycota</taxon>
        <taxon>Pezizomycotina</taxon>
        <taxon>Dothideomycetes</taxon>
        <taxon>Dothideomycetidae</taxon>
        <taxon>Mycosphaerellales</taxon>
        <taxon>Teratosphaeriaceae</taxon>
        <taxon>Baudoinia</taxon>
    </lineage>
</organism>
<reference evidence="1 2" key="1">
    <citation type="journal article" date="2012" name="PLoS Pathog.">
        <title>Diverse lifestyles and strategies of plant pathogenesis encoded in the genomes of eighteen Dothideomycetes fungi.</title>
        <authorList>
            <person name="Ohm R.A."/>
            <person name="Feau N."/>
            <person name="Henrissat B."/>
            <person name="Schoch C.L."/>
            <person name="Horwitz B.A."/>
            <person name="Barry K.W."/>
            <person name="Condon B.J."/>
            <person name="Copeland A.C."/>
            <person name="Dhillon B."/>
            <person name="Glaser F."/>
            <person name="Hesse C.N."/>
            <person name="Kosti I."/>
            <person name="LaButti K."/>
            <person name="Lindquist E.A."/>
            <person name="Lucas S."/>
            <person name="Salamov A.A."/>
            <person name="Bradshaw R.E."/>
            <person name="Ciuffetti L."/>
            <person name="Hamelin R.C."/>
            <person name="Kema G.H.J."/>
            <person name="Lawrence C."/>
            <person name="Scott J.A."/>
            <person name="Spatafora J.W."/>
            <person name="Turgeon B.G."/>
            <person name="de Wit P.J.G.M."/>
            <person name="Zhong S."/>
            <person name="Goodwin S.B."/>
            <person name="Grigoriev I.V."/>
        </authorList>
    </citation>
    <scope>NUCLEOTIDE SEQUENCE [LARGE SCALE GENOMIC DNA]</scope>
    <source>
        <strain evidence="1 2">UAMH 10762</strain>
    </source>
</reference>
<dbReference type="Proteomes" id="UP000011761">
    <property type="component" value="Unassembled WGS sequence"/>
</dbReference>
<evidence type="ECO:0000313" key="1">
    <source>
        <dbReference type="EMBL" id="EMC91370.1"/>
    </source>
</evidence>